<keyword evidence="3" id="KW-1185">Reference proteome</keyword>
<dbReference type="EMBL" id="CAKLPX010000001">
    <property type="protein sequence ID" value="CAH0990816.1"/>
    <property type="molecule type" value="Genomic_DNA"/>
</dbReference>
<dbReference type="Proteomes" id="UP000838100">
    <property type="component" value="Unassembled WGS sequence"/>
</dbReference>
<proteinExistence type="predicted"/>
<dbReference type="RefSeq" id="WP_237443487.1">
    <property type="nucleotide sequence ID" value="NZ_CAKLPX010000001.1"/>
</dbReference>
<comment type="caution">
    <text evidence="2">The sequence shown here is derived from an EMBL/GenBank/DDBJ whole genome shotgun (WGS) entry which is preliminary data.</text>
</comment>
<organism evidence="2 3">
    <name type="scientific">Sinobacterium norvegicum</name>
    <dbReference type="NCBI Taxonomy" id="1641715"/>
    <lineage>
        <taxon>Bacteria</taxon>
        <taxon>Pseudomonadati</taxon>
        <taxon>Pseudomonadota</taxon>
        <taxon>Gammaproteobacteria</taxon>
        <taxon>Cellvibrionales</taxon>
        <taxon>Spongiibacteraceae</taxon>
        <taxon>Sinobacterium</taxon>
    </lineage>
</organism>
<accession>A0ABN8EEI5</accession>
<evidence type="ECO:0000256" key="1">
    <source>
        <dbReference type="SAM" id="MobiDB-lite"/>
    </source>
</evidence>
<reference evidence="2" key="1">
    <citation type="submission" date="2021-12" db="EMBL/GenBank/DDBJ databases">
        <authorList>
            <person name="Rodrigo-Torres L."/>
            <person name="Arahal R. D."/>
            <person name="Lucena T."/>
        </authorList>
    </citation>
    <scope>NUCLEOTIDE SEQUENCE</scope>
    <source>
        <strain evidence="2">CECT 8267</strain>
    </source>
</reference>
<name>A0ABN8EEI5_9GAMM</name>
<evidence type="ECO:0000313" key="3">
    <source>
        <dbReference type="Proteomes" id="UP000838100"/>
    </source>
</evidence>
<sequence length="173" mass="18992">MSDYCQTDLLGLFTAQDEPGLTDSDKPAPPAHRPLTSDADSRMASPQLQSQLDIFIGQGDDAGLTSNTTKLTTDCNFSLNCGSDESFYDQRFNAPLNTETATTDIIYQGCKLGPGTNDDQPSLFDQVEPTSAPVVDSQRIINQVLEEFMPKIRAELKSRLQAAERELNKNRAD</sequence>
<protein>
    <submittedName>
        <fullName evidence="2">Uncharacterized protein</fullName>
    </submittedName>
</protein>
<feature type="region of interest" description="Disordered" evidence="1">
    <location>
        <begin position="16"/>
        <end position="44"/>
    </location>
</feature>
<gene>
    <name evidence="2" type="ORF">SIN8267_00916</name>
</gene>
<evidence type="ECO:0000313" key="2">
    <source>
        <dbReference type="EMBL" id="CAH0990816.1"/>
    </source>
</evidence>